<dbReference type="CDD" id="cd00229">
    <property type="entry name" value="SGNH_hydrolase"/>
    <property type="match status" value="1"/>
</dbReference>
<dbReference type="InterPro" id="IPR013830">
    <property type="entry name" value="SGNH_hydro"/>
</dbReference>
<sequence length="382" mass="42143">MVSSKREGRFTDYIIRGGINPTALKLNSGQPVTVAFIGGSVTAGAGASDASHSSYRAWTCRYLERSFPKTAFRFVNAAIGGTDSVYGAFRIKEHVFKDGPVDLLFVEYAVNDAGNRTESVRAMEGIVRQAKRINPKIGICFLYLANKPGIKQFSANGKGQLNIFHHEEVADYYRIPSVHIAGEIYRMIESGKLEWEQLSGDEVHPNDYGYSLYGRFMEHFLEEALQARASEPANIADLPAPIDPFCYENADLVSPDKAANVSGWRTVNGWTTERTCNWTPPADIFVAESPGAGFRIPFTGTAGGISMLAGMDTGDVQVSVDGGEWRAVQLFDRYCPMFYRPKIVLFADGLSPGEHVLDVRISEERHEDSTGHAIRILKLLVN</sequence>
<dbReference type="Gene3D" id="2.60.120.260">
    <property type="entry name" value="Galactose-binding domain-like"/>
    <property type="match status" value="1"/>
</dbReference>
<dbReference type="Gene3D" id="3.40.50.1110">
    <property type="entry name" value="SGNH hydrolase"/>
    <property type="match status" value="1"/>
</dbReference>
<reference evidence="2 3" key="1">
    <citation type="submission" date="2024-09" db="EMBL/GenBank/DDBJ databases">
        <authorList>
            <person name="Sun Q."/>
            <person name="Mori K."/>
        </authorList>
    </citation>
    <scope>NUCLEOTIDE SEQUENCE [LARGE SCALE GENOMIC DNA]</scope>
    <source>
        <strain evidence="2 3">JCM 12520</strain>
    </source>
</reference>
<proteinExistence type="predicted"/>
<keyword evidence="3" id="KW-1185">Reference proteome</keyword>
<organism evidence="2 3">
    <name type="scientific">Paenibacillus hodogayensis</name>
    <dbReference type="NCBI Taxonomy" id="279208"/>
    <lineage>
        <taxon>Bacteria</taxon>
        <taxon>Bacillati</taxon>
        <taxon>Bacillota</taxon>
        <taxon>Bacilli</taxon>
        <taxon>Bacillales</taxon>
        <taxon>Paenibacillaceae</taxon>
        <taxon>Paenibacillus</taxon>
    </lineage>
</organism>
<dbReference type="SUPFAM" id="SSF52266">
    <property type="entry name" value="SGNH hydrolase"/>
    <property type="match status" value="1"/>
</dbReference>
<dbReference type="PANTHER" id="PTHR34407:SF1">
    <property type="entry name" value="SGNH HYDROLASE-TYPE ESTERASE DOMAIN-CONTAINING PROTEIN"/>
    <property type="match status" value="1"/>
</dbReference>
<dbReference type="Proteomes" id="UP001589619">
    <property type="component" value="Unassembled WGS sequence"/>
</dbReference>
<evidence type="ECO:0000313" key="3">
    <source>
        <dbReference type="Proteomes" id="UP001589619"/>
    </source>
</evidence>
<dbReference type="Pfam" id="PF13472">
    <property type="entry name" value="Lipase_GDSL_2"/>
    <property type="match status" value="1"/>
</dbReference>
<name>A0ABV5VVM2_9BACL</name>
<dbReference type="InterPro" id="IPR036514">
    <property type="entry name" value="SGNH_hydro_sf"/>
</dbReference>
<feature type="domain" description="SGNH hydrolase-type esterase" evidence="1">
    <location>
        <begin position="36"/>
        <end position="211"/>
    </location>
</feature>
<gene>
    <name evidence="2" type="ORF">ACFFNY_12405</name>
</gene>
<accession>A0ABV5VVM2</accession>
<dbReference type="EMBL" id="JBHMAG010000009">
    <property type="protein sequence ID" value="MFB9752359.1"/>
    <property type="molecule type" value="Genomic_DNA"/>
</dbReference>
<dbReference type="RefSeq" id="WP_344911385.1">
    <property type="nucleotide sequence ID" value="NZ_BAAAYO010000010.1"/>
</dbReference>
<protein>
    <submittedName>
        <fullName evidence="2">GDSL-type esterase/lipase family protein</fullName>
    </submittedName>
</protein>
<comment type="caution">
    <text evidence="2">The sequence shown here is derived from an EMBL/GenBank/DDBJ whole genome shotgun (WGS) entry which is preliminary data.</text>
</comment>
<dbReference type="PANTHER" id="PTHR34407">
    <property type="entry name" value="EXPRESSED PROTEIN"/>
    <property type="match status" value="1"/>
</dbReference>
<evidence type="ECO:0000259" key="1">
    <source>
        <dbReference type="Pfam" id="PF13472"/>
    </source>
</evidence>
<evidence type="ECO:0000313" key="2">
    <source>
        <dbReference type="EMBL" id="MFB9752359.1"/>
    </source>
</evidence>